<sequence length="88" mass="9486">MALKKHVALAPRAVRQLRRVRSVYLVGIALSVLGLLMQSGQGSTGRQSEIAGVLVAVFTVLLGVTVVQLWRHQRTAHCSTAKRLTPSA</sequence>
<dbReference type="KEGG" id="slia:HA039_33410"/>
<keyword evidence="1" id="KW-1133">Transmembrane helix</keyword>
<accession>A0A6G9H7N0</accession>
<keyword evidence="3" id="KW-1185">Reference proteome</keyword>
<evidence type="ECO:0000313" key="3">
    <source>
        <dbReference type="Proteomes" id="UP000501179"/>
    </source>
</evidence>
<dbReference type="EMBL" id="CP050177">
    <property type="protein sequence ID" value="QIQ06558.1"/>
    <property type="molecule type" value="Genomic_DNA"/>
</dbReference>
<keyword evidence="1" id="KW-0472">Membrane</keyword>
<dbReference type="AlphaFoldDB" id="A0A6G9H7N0"/>
<feature type="transmembrane region" description="Helical" evidence="1">
    <location>
        <begin position="21"/>
        <end position="38"/>
    </location>
</feature>
<dbReference type="Proteomes" id="UP000501179">
    <property type="component" value="Chromosome"/>
</dbReference>
<keyword evidence="1" id="KW-0812">Transmembrane</keyword>
<reference evidence="2 3" key="1">
    <citation type="submission" date="2020-03" db="EMBL/GenBank/DDBJ databases">
        <title>A novel species.</title>
        <authorList>
            <person name="Gao J."/>
        </authorList>
    </citation>
    <scope>NUCLEOTIDE SEQUENCE [LARGE SCALE GENOMIC DNA]</scope>
    <source>
        <strain evidence="2 3">QMT-12</strain>
    </source>
</reference>
<name>A0A6G9H7N0_9ACTN</name>
<evidence type="ECO:0000313" key="2">
    <source>
        <dbReference type="EMBL" id="QIQ06558.1"/>
    </source>
</evidence>
<protein>
    <submittedName>
        <fullName evidence="2">Uncharacterized protein</fullName>
    </submittedName>
</protein>
<dbReference type="RefSeq" id="WP_167035782.1">
    <property type="nucleotide sequence ID" value="NZ_CP050177.1"/>
</dbReference>
<evidence type="ECO:0000256" key="1">
    <source>
        <dbReference type="SAM" id="Phobius"/>
    </source>
</evidence>
<proteinExistence type="predicted"/>
<feature type="transmembrane region" description="Helical" evidence="1">
    <location>
        <begin position="50"/>
        <end position="70"/>
    </location>
</feature>
<organism evidence="2 3">
    <name type="scientific">Streptomyces liangshanensis</name>
    <dbReference type="NCBI Taxonomy" id="2717324"/>
    <lineage>
        <taxon>Bacteria</taxon>
        <taxon>Bacillati</taxon>
        <taxon>Actinomycetota</taxon>
        <taxon>Actinomycetes</taxon>
        <taxon>Kitasatosporales</taxon>
        <taxon>Streptomycetaceae</taxon>
        <taxon>Streptomyces</taxon>
    </lineage>
</organism>
<gene>
    <name evidence="2" type="ORF">HA039_33410</name>
</gene>